<sequence length="308" mass="32856">MEDNQALAALEQVLLAARIAHTTGTEAEWTTANPVLLKGEVGFVEGTSPVKFKVGDGTKTWSALSWGQPTTLAQLAADATHRLVTDTQIAGWNNKAEKTPATHAADGLMSAADKTKLDGIAAGANNYQHPATHAASMIAEDATHRFATDAEKAKWNLEYTIEKVATESGFASTYHLKKGGNKVGVSINIPLDQVLRGSSIKTVTTANTPYTGAKVGDKYVEFLFQNNNTPQYLPVQDLVDVYKGDGTYIEVSASNVIQLKYDALKNRLKTDFDAVYDAKGAGTAAAKSALDEFKASTLVIQCTIPGMS</sequence>
<evidence type="ECO:0000313" key="2">
    <source>
        <dbReference type="Proteomes" id="UP000006052"/>
    </source>
</evidence>
<name>I3YJH0_ALIFI</name>
<dbReference type="eggNOG" id="ENOG5033NJD">
    <property type="taxonomic scope" value="Bacteria"/>
</dbReference>
<dbReference type="STRING" id="679935.Alfi_0763"/>
<dbReference type="SUPFAM" id="SSF69349">
    <property type="entry name" value="Phage fibre proteins"/>
    <property type="match status" value="1"/>
</dbReference>
<gene>
    <name evidence="1" type="ordered locus">Alfi_0763</name>
</gene>
<dbReference type="Proteomes" id="UP000006052">
    <property type="component" value="Chromosome"/>
</dbReference>
<protein>
    <submittedName>
        <fullName evidence="1">Uncharacterized protein</fullName>
    </submittedName>
</protein>
<dbReference type="PATRIC" id="fig|679935.3.peg.707"/>
<dbReference type="HOGENOM" id="CLU_902066_0_0_10"/>
<dbReference type="AlphaFoldDB" id="I3YJH0"/>
<reference evidence="2" key="1">
    <citation type="journal article" date="2013" name="Stand. Genomic Sci.">
        <title>Complete genome sequence of the bile-resistant pigment-producing anaerobe Alistipes finegoldii type strain (AHN2437(T)).</title>
        <authorList>
            <person name="Mavromatis K."/>
            <person name="Stackebrandt E."/>
            <person name="Munk C."/>
            <person name="Lapidus A."/>
            <person name="Nolan M."/>
            <person name="Lucas S."/>
            <person name="Hammon N."/>
            <person name="Deshpande S."/>
            <person name="Cheng J.F."/>
            <person name="Tapia R."/>
            <person name="Goodwin L.A."/>
            <person name="Pitluck S."/>
            <person name="Liolios K."/>
            <person name="Pagani I."/>
            <person name="Ivanova N."/>
            <person name="Mikhailova N."/>
            <person name="Huntemann M."/>
            <person name="Pati A."/>
            <person name="Chen A."/>
            <person name="Palaniappan K."/>
            <person name="Land M."/>
            <person name="Hauser L."/>
            <person name="Rohde M."/>
            <person name="Gronow S."/>
            <person name="Goker M."/>
            <person name="Detter J.C."/>
            <person name="Bristow J."/>
            <person name="Eisen J.A."/>
            <person name="Markowitz V."/>
            <person name="Hugenholtz P."/>
            <person name="Kyrpides N.C."/>
            <person name="Klenk H.P."/>
            <person name="Woyke T."/>
        </authorList>
    </citation>
    <scope>NUCLEOTIDE SEQUENCE</scope>
    <source>
        <strain evidence="2">DSM 17242 / JCM 16770 / AHN 2437 / CCUG 46020 / CIP 107999</strain>
    </source>
</reference>
<evidence type="ECO:0000313" key="1">
    <source>
        <dbReference type="EMBL" id="AFL77138.1"/>
    </source>
</evidence>
<proteinExistence type="predicted"/>
<dbReference type="KEGG" id="afd:Alfi_0763"/>
<accession>I3YJH0</accession>
<organism evidence="1 2">
    <name type="scientific">Alistipes finegoldii (strain DSM 17242 / JCM 16770 / CCUG 46020 / CIP 107999 / KCTC 15236 / AHN 2437)</name>
    <dbReference type="NCBI Taxonomy" id="679935"/>
    <lineage>
        <taxon>Bacteria</taxon>
        <taxon>Pseudomonadati</taxon>
        <taxon>Bacteroidota</taxon>
        <taxon>Bacteroidia</taxon>
        <taxon>Bacteroidales</taxon>
        <taxon>Rikenellaceae</taxon>
        <taxon>Alistipes</taxon>
    </lineage>
</organism>
<dbReference type="EMBL" id="CP003274">
    <property type="protein sequence ID" value="AFL77138.1"/>
    <property type="molecule type" value="Genomic_DNA"/>
</dbReference>
<dbReference type="RefSeq" id="WP_014774822.1">
    <property type="nucleotide sequence ID" value="NC_018011.1"/>
</dbReference>